<dbReference type="EMBL" id="OU015584">
    <property type="protein sequence ID" value="CAG5086310.1"/>
    <property type="molecule type" value="Genomic_DNA"/>
</dbReference>
<evidence type="ECO:0008006" key="4">
    <source>
        <dbReference type="Google" id="ProtNLM"/>
    </source>
</evidence>
<evidence type="ECO:0000256" key="1">
    <source>
        <dbReference type="SAM" id="SignalP"/>
    </source>
</evidence>
<dbReference type="AlphaFoldDB" id="A0A916JQI2"/>
<proteinExistence type="predicted"/>
<keyword evidence="1" id="KW-0732">Signal</keyword>
<dbReference type="Proteomes" id="UP000683507">
    <property type="component" value="Chromosome"/>
</dbReference>
<dbReference type="InterPro" id="IPR019861">
    <property type="entry name" value="PorP/SprF_Bacteroidetes"/>
</dbReference>
<dbReference type="RefSeq" id="WP_258543268.1">
    <property type="nucleotide sequence ID" value="NZ_OU015584.1"/>
</dbReference>
<evidence type="ECO:0000313" key="2">
    <source>
        <dbReference type="EMBL" id="CAG5086310.1"/>
    </source>
</evidence>
<dbReference type="NCBIfam" id="TIGR03519">
    <property type="entry name" value="T9SS_PorP_fam"/>
    <property type="match status" value="1"/>
</dbReference>
<evidence type="ECO:0000313" key="3">
    <source>
        <dbReference type="Proteomes" id="UP000683507"/>
    </source>
</evidence>
<keyword evidence="3" id="KW-1185">Reference proteome</keyword>
<gene>
    <name evidence="2" type="ORF">CRYO30217_03078</name>
</gene>
<organism evidence="2 3">
    <name type="scientific">Parvicella tangerina</name>
    <dbReference type="NCBI Taxonomy" id="2829795"/>
    <lineage>
        <taxon>Bacteria</taxon>
        <taxon>Pseudomonadati</taxon>
        <taxon>Bacteroidota</taxon>
        <taxon>Flavobacteriia</taxon>
        <taxon>Flavobacteriales</taxon>
        <taxon>Parvicellaceae</taxon>
        <taxon>Parvicella</taxon>
    </lineage>
</organism>
<feature type="chain" id="PRO_5036972511" description="Type IX secretion system membrane protein PorP/SprF" evidence="1">
    <location>
        <begin position="19"/>
        <end position="309"/>
    </location>
</feature>
<feature type="signal peptide" evidence="1">
    <location>
        <begin position="1"/>
        <end position="18"/>
    </location>
</feature>
<accession>A0A916JQI2</accession>
<reference evidence="2" key="1">
    <citation type="submission" date="2021-04" db="EMBL/GenBank/DDBJ databases">
        <authorList>
            <person name="Rodrigo-Torres L."/>
            <person name="Arahal R. D."/>
            <person name="Lucena T."/>
        </authorList>
    </citation>
    <scope>NUCLEOTIDE SEQUENCE</scope>
    <source>
        <strain evidence="2">AS29M-1</strain>
    </source>
</reference>
<name>A0A916JQI2_9FLAO</name>
<dbReference type="Pfam" id="PF11751">
    <property type="entry name" value="PorP_SprF"/>
    <property type="match status" value="1"/>
</dbReference>
<sequence length="309" mass="35368">MKTLLFTLTFLWTLSFTAQDPFFYSTRTLRVYNNPAFSGLNKSFSADVGYRHQWPRVSGDYITSVTAFNQYLGKGNGVSLQLFTDNAAQTIYKRQITVGYAKRVRLADDHFLSAGVDLSYFQKRLDPSRLTFGGMIDPRQGYVYPASGLGQYKTTVANMDMSAGVMYYSSFLYAGFSIKHITEPDQSFLLNLTSPDVLPRMYFGQLGAKFRLGEDWSLVPHLEFRSQGSFQTLLSGLKVNWKKFYFNGGIQNFNTFYTALGFEAEHVRFAYDLVTYTGFGNDEVFFAHEFFVGLDLTLFKKENENFFDF</sequence>
<protein>
    <recommendedName>
        <fullName evidence="4">Type IX secretion system membrane protein PorP/SprF</fullName>
    </recommendedName>
</protein>
<dbReference type="KEGG" id="ptan:CRYO30217_03078"/>